<accession>A0A4R3JHV4</accession>
<name>A0A4R3JHV4_9RHOB</name>
<keyword evidence="2" id="KW-0732">Signal</keyword>
<dbReference type="Pfam" id="PF13432">
    <property type="entry name" value="TPR_16"/>
    <property type="match status" value="1"/>
</dbReference>
<proteinExistence type="predicted"/>
<dbReference type="Pfam" id="PF13428">
    <property type="entry name" value="TPR_14"/>
    <property type="match status" value="1"/>
</dbReference>
<sequence length="186" mass="20105">MSGILSRLKCTVATLLVTVMISLPAAADTARADELLSQLATASAEESDGLVREIRLEWSKSGSAAMDLLLRRGRDALEVGNPELAIDHLTALTDHAPDFAEGWSNLALAYYQQELFGPCVYALEQTLALNPRHFGAIKGLGAVLEQLGEPAKALAAYRKVLDIYPHDPEVLEAIGRLELQVTGQRI</sequence>
<protein>
    <submittedName>
        <fullName evidence="3">Tetratricopeptide repeat protein</fullName>
    </submittedName>
</protein>
<dbReference type="EMBL" id="SLZU01000003">
    <property type="protein sequence ID" value="TCS65759.1"/>
    <property type="molecule type" value="Genomic_DNA"/>
</dbReference>
<dbReference type="SMART" id="SM00028">
    <property type="entry name" value="TPR"/>
    <property type="match status" value="3"/>
</dbReference>
<comment type="caution">
    <text evidence="3">The sequence shown here is derived from an EMBL/GenBank/DDBJ whole genome shotgun (WGS) entry which is preliminary data.</text>
</comment>
<dbReference type="Gene3D" id="1.25.40.10">
    <property type="entry name" value="Tetratricopeptide repeat domain"/>
    <property type="match status" value="1"/>
</dbReference>
<evidence type="ECO:0000256" key="2">
    <source>
        <dbReference type="SAM" id="SignalP"/>
    </source>
</evidence>
<feature type="chain" id="PRO_5020630841" evidence="2">
    <location>
        <begin position="28"/>
        <end position="186"/>
    </location>
</feature>
<evidence type="ECO:0000313" key="4">
    <source>
        <dbReference type="Proteomes" id="UP000295696"/>
    </source>
</evidence>
<organism evidence="3 4">
    <name type="scientific">Primorskyibacter sedentarius</name>
    <dbReference type="NCBI Taxonomy" id="745311"/>
    <lineage>
        <taxon>Bacteria</taxon>
        <taxon>Pseudomonadati</taxon>
        <taxon>Pseudomonadota</taxon>
        <taxon>Alphaproteobacteria</taxon>
        <taxon>Rhodobacterales</taxon>
        <taxon>Roseobacteraceae</taxon>
        <taxon>Primorskyibacter</taxon>
    </lineage>
</organism>
<dbReference type="Proteomes" id="UP000295696">
    <property type="component" value="Unassembled WGS sequence"/>
</dbReference>
<feature type="repeat" description="TPR" evidence="1">
    <location>
        <begin position="134"/>
        <end position="167"/>
    </location>
</feature>
<evidence type="ECO:0000313" key="3">
    <source>
        <dbReference type="EMBL" id="TCS65759.1"/>
    </source>
</evidence>
<feature type="signal peptide" evidence="2">
    <location>
        <begin position="1"/>
        <end position="27"/>
    </location>
</feature>
<keyword evidence="1" id="KW-0802">TPR repeat</keyword>
<evidence type="ECO:0000256" key="1">
    <source>
        <dbReference type="PROSITE-ProRule" id="PRU00339"/>
    </source>
</evidence>
<reference evidence="3 4" key="1">
    <citation type="submission" date="2019-03" db="EMBL/GenBank/DDBJ databases">
        <title>Genomic Encyclopedia of Type Strains, Phase IV (KMG-IV): sequencing the most valuable type-strain genomes for metagenomic binning, comparative biology and taxonomic classification.</title>
        <authorList>
            <person name="Goeker M."/>
        </authorList>
    </citation>
    <scope>NUCLEOTIDE SEQUENCE [LARGE SCALE GENOMIC DNA]</scope>
    <source>
        <strain evidence="3 4">DSM 104836</strain>
    </source>
</reference>
<gene>
    <name evidence="3" type="ORF">EDD52_103176</name>
</gene>
<dbReference type="InterPro" id="IPR019734">
    <property type="entry name" value="TPR_rpt"/>
</dbReference>
<dbReference type="InterPro" id="IPR011990">
    <property type="entry name" value="TPR-like_helical_dom_sf"/>
</dbReference>
<dbReference type="SUPFAM" id="SSF48452">
    <property type="entry name" value="TPR-like"/>
    <property type="match status" value="1"/>
</dbReference>
<keyword evidence="4" id="KW-1185">Reference proteome</keyword>
<dbReference type="PROSITE" id="PS50005">
    <property type="entry name" value="TPR"/>
    <property type="match status" value="1"/>
</dbReference>
<dbReference type="AlphaFoldDB" id="A0A4R3JHV4"/>